<evidence type="ECO:0000256" key="1">
    <source>
        <dbReference type="ARBA" id="ARBA00004167"/>
    </source>
</evidence>
<dbReference type="Pfam" id="PF13103">
    <property type="entry name" value="TonB_2"/>
    <property type="match status" value="1"/>
</dbReference>
<dbReference type="NCBIfam" id="TIGR01352">
    <property type="entry name" value="tonB_Cterm"/>
    <property type="match status" value="1"/>
</dbReference>
<reference evidence="8" key="1">
    <citation type="submission" date="2019-07" db="EMBL/GenBank/DDBJ databases">
        <title>Chitinimonas sp. nov., isolated from Ny-Alesund, arctica soil.</title>
        <authorList>
            <person name="Xu Q."/>
            <person name="Peng F."/>
        </authorList>
    </citation>
    <scope>NUCLEOTIDE SEQUENCE [LARGE SCALE GENOMIC DNA]</scope>
    <source>
        <strain evidence="8">R3-44</strain>
    </source>
</reference>
<feature type="signal peptide" evidence="5">
    <location>
        <begin position="1"/>
        <end position="23"/>
    </location>
</feature>
<feature type="chain" id="PRO_5028055593" evidence="5">
    <location>
        <begin position="24"/>
        <end position="149"/>
    </location>
</feature>
<dbReference type="InterPro" id="IPR037682">
    <property type="entry name" value="TonB_C"/>
</dbReference>
<proteinExistence type="predicted"/>
<dbReference type="GO" id="GO:0055085">
    <property type="term" value="P:transmembrane transport"/>
    <property type="evidence" value="ECO:0007669"/>
    <property type="project" value="InterPro"/>
</dbReference>
<keyword evidence="8" id="KW-1185">Reference proteome</keyword>
<keyword evidence="5" id="KW-0732">Signal</keyword>
<keyword evidence="4" id="KW-0472">Membrane</keyword>
<dbReference type="Proteomes" id="UP000317550">
    <property type="component" value="Chromosome"/>
</dbReference>
<dbReference type="KEGG" id="cari:FNU76_11645"/>
<protein>
    <submittedName>
        <fullName evidence="7">TonB C-terminal domain-containing protein</fullName>
    </submittedName>
</protein>
<sequence>MNNRSPLPTFAGLGLVLLLAACAKPPGPATAPQPASAAPAAAVGAPLAIAPVVSSETLLAEYVDKVRRRIRSQMRYASKQAGNPEALFEVALRPDMRIQSVRVVSSSGNRAFDRAVKKAIEKTGSYPTLPTGLDFSLFTTHKIKYRLHD</sequence>
<dbReference type="PROSITE" id="PS51257">
    <property type="entry name" value="PROKAR_LIPOPROTEIN"/>
    <property type="match status" value="1"/>
</dbReference>
<dbReference type="Gene3D" id="3.30.1150.10">
    <property type="match status" value="1"/>
</dbReference>
<name>A0A516SFP2_9NEIS</name>
<keyword evidence="3" id="KW-1133">Transmembrane helix</keyword>
<comment type="subcellular location">
    <subcellularLocation>
        <location evidence="1">Membrane</location>
        <topology evidence="1">Single-pass membrane protein</topology>
    </subcellularLocation>
</comment>
<dbReference type="EMBL" id="CP041730">
    <property type="protein sequence ID" value="QDQ26962.1"/>
    <property type="molecule type" value="Genomic_DNA"/>
</dbReference>
<dbReference type="InterPro" id="IPR006260">
    <property type="entry name" value="TonB/TolA_C"/>
</dbReference>
<evidence type="ECO:0000313" key="8">
    <source>
        <dbReference type="Proteomes" id="UP000317550"/>
    </source>
</evidence>
<dbReference type="RefSeq" id="WP_144278355.1">
    <property type="nucleotide sequence ID" value="NZ_CP041730.1"/>
</dbReference>
<accession>A0A516SFP2</accession>
<dbReference type="OrthoDB" id="5298892at2"/>
<dbReference type="SUPFAM" id="SSF74653">
    <property type="entry name" value="TolA/TonB C-terminal domain"/>
    <property type="match status" value="1"/>
</dbReference>
<gene>
    <name evidence="7" type="ORF">FNU76_11645</name>
</gene>
<dbReference type="PROSITE" id="PS52015">
    <property type="entry name" value="TONB_CTD"/>
    <property type="match status" value="1"/>
</dbReference>
<evidence type="ECO:0000256" key="2">
    <source>
        <dbReference type="ARBA" id="ARBA00022692"/>
    </source>
</evidence>
<feature type="domain" description="TonB C-terminal" evidence="6">
    <location>
        <begin position="58"/>
        <end position="149"/>
    </location>
</feature>
<evidence type="ECO:0000256" key="5">
    <source>
        <dbReference type="SAM" id="SignalP"/>
    </source>
</evidence>
<evidence type="ECO:0000256" key="3">
    <source>
        <dbReference type="ARBA" id="ARBA00022989"/>
    </source>
</evidence>
<dbReference type="GO" id="GO:0016020">
    <property type="term" value="C:membrane"/>
    <property type="evidence" value="ECO:0007669"/>
    <property type="project" value="UniProtKB-SubCell"/>
</dbReference>
<evidence type="ECO:0000259" key="6">
    <source>
        <dbReference type="PROSITE" id="PS52015"/>
    </source>
</evidence>
<organism evidence="7 8">
    <name type="scientific">Chitinimonas arctica</name>
    <dbReference type="NCBI Taxonomy" id="2594795"/>
    <lineage>
        <taxon>Bacteria</taxon>
        <taxon>Pseudomonadati</taxon>
        <taxon>Pseudomonadota</taxon>
        <taxon>Betaproteobacteria</taxon>
        <taxon>Neisseriales</taxon>
        <taxon>Chitinibacteraceae</taxon>
        <taxon>Chitinimonas</taxon>
    </lineage>
</organism>
<keyword evidence="2" id="KW-0812">Transmembrane</keyword>
<evidence type="ECO:0000256" key="4">
    <source>
        <dbReference type="ARBA" id="ARBA00023136"/>
    </source>
</evidence>
<dbReference type="AlphaFoldDB" id="A0A516SFP2"/>
<evidence type="ECO:0000313" key="7">
    <source>
        <dbReference type="EMBL" id="QDQ26962.1"/>
    </source>
</evidence>